<organism evidence="2 3">
    <name type="scientific">Agarivorans albus MKT 106</name>
    <dbReference type="NCBI Taxonomy" id="1331007"/>
    <lineage>
        <taxon>Bacteria</taxon>
        <taxon>Pseudomonadati</taxon>
        <taxon>Pseudomonadota</taxon>
        <taxon>Gammaproteobacteria</taxon>
        <taxon>Alteromonadales</taxon>
        <taxon>Alteromonadaceae</taxon>
        <taxon>Agarivorans</taxon>
    </lineage>
</organism>
<evidence type="ECO:0000313" key="3">
    <source>
        <dbReference type="Proteomes" id="UP000014461"/>
    </source>
</evidence>
<comment type="caution">
    <text evidence="2">The sequence shown here is derived from an EMBL/GenBank/DDBJ whole genome shotgun (WGS) entry which is preliminary data.</text>
</comment>
<keyword evidence="3" id="KW-1185">Reference proteome</keyword>
<sequence>MAKPAPVAATPSQAEEVVKKPYVRKPVTVGSRRVQSTSSSTSAQSPMSKPEL</sequence>
<evidence type="ECO:0000313" key="2">
    <source>
        <dbReference type="EMBL" id="GAD02028.1"/>
    </source>
</evidence>
<dbReference type="Proteomes" id="UP000014461">
    <property type="component" value="Unassembled WGS sequence"/>
</dbReference>
<evidence type="ECO:0000256" key="1">
    <source>
        <dbReference type="SAM" id="MobiDB-lite"/>
    </source>
</evidence>
<dbReference type="AlphaFoldDB" id="R9PL85"/>
<dbReference type="EMBL" id="BARX01000013">
    <property type="protein sequence ID" value="GAD02028.1"/>
    <property type="molecule type" value="Genomic_DNA"/>
</dbReference>
<feature type="region of interest" description="Disordered" evidence="1">
    <location>
        <begin position="25"/>
        <end position="52"/>
    </location>
</feature>
<reference evidence="2" key="1">
    <citation type="journal article" date="2013" name="Genome Announc.">
        <title>Draft Genome Sequence of Agarivorans albus Strain MKT 106T, an Agarolytic Marine Bacterium.</title>
        <authorList>
            <person name="Yasuike M."/>
            <person name="Nakamura Y."/>
            <person name="Kai W."/>
            <person name="Fujiwara A."/>
            <person name="Fukui Y."/>
            <person name="Satomi M."/>
            <person name="Sano M."/>
        </authorList>
    </citation>
    <scope>NUCLEOTIDE SEQUENCE [LARGE SCALE GENOMIC DNA]</scope>
</reference>
<gene>
    <name evidence="2" type="ORF">AALB_2108</name>
</gene>
<accession>R9PL85</accession>
<feature type="compositionally biased region" description="Low complexity" evidence="1">
    <location>
        <begin position="27"/>
        <end position="45"/>
    </location>
</feature>
<proteinExistence type="predicted"/>
<dbReference type="STRING" id="1331007.AALB_2108"/>
<protein>
    <submittedName>
        <fullName evidence="2">Uncharacterized protein</fullName>
    </submittedName>
</protein>
<name>R9PL85_AGAAL</name>